<dbReference type="Pfam" id="PF09079">
    <property type="entry name" value="WHD_Cdc6"/>
    <property type="match status" value="1"/>
</dbReference>
<accession>A0A2R6B1N9</accession>
<dbReference type="InterPro" id="IPR027417">
    <property type="entry name" value="P-loop_NTPase"/>
</dbReference>
<feature type="domain" description="Cdc6 C-terminal" evidence="3">
    <location>
        <begin position="293"/>
        <end position="376"/>
    </location>
</feature>
<evidence type="ECO:0000259" key="3">
    <source>
        <dbReference type="SMART" id="SM01074"/>
    </source>
</evidence>
<dbReference type="InterPro" id="IPR050311">
    <property type="entry name" value="ORC1/CDC6"/>
</dbReference>
<evidence type="ECO:0000313" key="5">
    <source>
        <dbReference type="Proteomes" id="UP000240322"/>
    </source>
</evidence>
<dbReference type="SUPFAM" id="SSF52540">
    <property type="entry name" value="P-loop containing nucleoside triphosphate hydrolases"/>
    <property type="match status" value="1"/>
</dbReference>
<dbReference type="EMBL" id="NEXE01000002">
    <property type="protein sequence ID" value="PSN92540.1"/>
    <property type="molecule type" value="Genomic_DNA"/>
</dbReference>
<dbReference type="InterPro" id="IPR036388">
    <property type="entry name" value="WH-like_DNA-bd_sf"/>
</dbReference>
<dbReference type="InterPro" id="IPR036390">
    <property type="entry name" value="WH_DNA-bd_sf"/>
</dbReference>
<proteinExistence type="inferred from homology"/>
<dbReference type="GO" id="GO:0006260">
    <property type="term" value="P:DNA replication"/>
    <property type="evidence" value="ECO:0007669"/>
    <property type="project" value="UniProtKB-KW"/>
</dbReference>
<comment type="caution">
    <text evidence="4">The sequence shown here is derived from an EMBL/GenBank/DDBJ whole genome shotgun (WGS) entry which is preliminary data.</text>
</comment>
<dbReference type="SUPFAM" id="SSF46785">
    <property type="entry name" value="Winged helix' DNA-binding domain"/>
    <property type="match status" value="1"/>
</dbReference>
<gene>
    <name evidence="4" type="ORF">B9Q03_00515</name>
</gene>
<dbReference type="PANTHER" id="PTHR10763:SF26">
    <property type="entry name" value="CELL DIVISION CONTROL PROTEIN 6 HOMOLOG"/>
    <property type="match status" value="1"/>
</dbReference>
<dbReference type="SMART" id="SM01074">
    <property type="entry name" value="Cdc6_C"/>
    <property type="match status" value="1"/>
</dbReference>
<dbReference type="Gene3D" id="1.10.8.60">
    <property type="match status" value="1"/>
</dbReference>
<keyword evidence="2" id="KW-0235">DNA replication</keyword>
<comment type="similarity">
    <text evidence="1">Belongs to the CDC6/cdc18 family.</text>
</comment>
<dbReference type="Gene3D" id="3.40.50.300">
    <property type="entry name" value="P-loop containing nucleotide triphosphate hydrolases"/>
    <property type="match status" value="1"/>
</dbReference>
<name>A0A2R6B1N9_9ARCH</name>
<reference evidence="4 5" key="1">
    <citation type="submission" date="2017-04" db="EMBL/GenBank/DDBJ databases">
        <title>Novel microbial lineages endemic to geothermal iron-oxide mats fill important gaps in the evolutionary history of Archaea.</title>
        <authorList>
            <person name="Jay Z.J."/>
            <person name="Beam J.P."/>
            <person name="Dlakic M."/>
            <person name="Rusch D.B."/>
            <person name="Kozubal M.A."/>
            <person name="Inskeep W.P."/>
        </authorList>
    </citation>
    <scope>NUCLEOTIDE SEQUENCE [LARGE SCALE GENOMIC DNA]</scope>
    <source>
        <strain evidence="4">OSP_D</strain>
    </source>
</reference>
<dbReference type="InterPro" id="IPR015163">
    <property type="entry name" value="Cdc6_C"/>
</dbReference>
<dbReference type="CDD" id="cd08768">
    <property type="entry name" value="Cdc6_C"/>
    <property type="match status" value="1"/>
</dbReference>
<evidence type="ECO:0000256" key="1">
    <source>
        <dbReference type="ARBA" id="ARBA00006184"/>
    </source>
</evidence>
<organism evidence="4 5">
    <name type="scientific">Candidatus Marsarchaeota G2 archaeon OSP_D</name>
    <dbReference type="NCBI Taxonomy" id="1978157"/>
    <lineage>
        <taxon>Archaea</taxon>
        <taxon>Candidatus Marsarchaeota</taxon>
        <taxon>Candidatus Marsarchaeota group 2</taxon>
    </lineage>
</organism>
<dbReference type="Gene3D" id="1.10.10.10">
    <property type="entry name" value="Winged helix-like DNA-binding domain superfamily/Winged helix DNA-binding domain"/>
    <property type="match status" value="1"/>
</dbReference>
<protein>
    <recommendedName>
        <fullName evidence="3">Cdc6 C-terminal domain-containing protein</fullName>
    </recommendedName>
</protein>
<dbReference type="PANTHER" id="PTHR10763">
    <property type="entry name" value="CELL DIVISION CONTROL PROTEIN 6-RELATED"/>
    <property type="match status" value="1"/>
</dbReference>
<dbReference type="Proteomes" id="UP000240322">
    <property type="component" value="Unassembled WGS sequence"/>
</dbReference>
<evidence type="ECO:0000313" key="4">
    <source>
        <dbReference type="EMBL" id="PSN92540.1"/>
    </source>
</evidence>
<evidence type="ECO:0000256" key="2">
    <source>
        <dbReference type="ARBA" id="ARBA00022705"/>
    </source>
</evidence>
<dbReference type="AlphaFoldDB" id="A0A2R6B1N9"/>
<sequence>MLLKQGLIYRSIFNLHRISRDYLPPTLPFRDLEIRWLGDELGAFIKSPDKNTGIMVVGDPGVGKSSAVEMTVRVLASSPTLNGDRSTCFVHITDTVPRTVHGFLSEILNYLAPFKTTVGVSDNELASVLGESLVEGNLRLIVLLDQLRLTQGTTSLLNRLIELNDGVRSKPICLVVSTRAATAGLQGFDVTRTLEVKPYSKTQVDEILTYRLRLAGIEDVVDDQAKEHIVSQAGLRGDMGYAMELLAGSFTLSSQLKDTRIRLEHVTQVEASYLDVSMAMAVRRLDIHEKLLLYSICTLLSAKEQTRLSMGEAESAYSDLCLRLNLKPRMHTQLWCYVQKLYDLGIIDTFVGGRGQRGRTTNISVPHSLNPLISELRRQIKNMPRRYEHRV</sequence>